<dbReference type="GO" id="GO:0016994">
    <property type="term" value="F:precorrin-6A reductase activity"/>
    <property type="evidence" value="ECO:0007669"/>
    <property type="project" value="InterPro"/>
</dbReference>
<dbReference type="EMBL" id="BANB01000165">
    <property type="protein sequence ID" value="GAN76830.1"/>
    <property type="molecule type" value="Genomic_DNA"/>
</dbReference>
<evidence type="ECO:0000256" key="2">
    <source>
        <dbReference type="ARBA" id="ARBA00022573"/>
    </source>
</evidence>
<dbReference type="Pfam" id="PF02571">
    <property type="entry name" value="CbiJ"/>
    <property type="match status" value="1"/>
</dbReference>
<keyword evidence="3" id="KW-0560">Oxidoreductase</keyword>
<keyword evidence="2" id="KW-0169">Cobalamin biosynthesis</keyword>
<accession>A0A0D6P4Z0</accession>
<gene>
    <name evidence="4" type="ORF">Asru_0165_38</name>
</gene>
<evidence type="ECO:0000313" key="4">
    <source>
        <dbReference type="EMBL" id="GAN76830.1"/>
    </source>
</evidence>
<evidence type="ECO:0000256" key="1">
    <source>
        <dbReference type="ARBA" id="ARBA00004953"/>
    </source>
</evidence>
<comment type="pathway">
    <text evidence="1">Cofactor biosynthesis; adenosylcobalamin biosynthesis.</text>
</comment>
<evidence type="ECO:0000256" key="3">
    <source>
        <dbReference type="ARBA" id="ARBA00023002"/>
    </source>
</evidence>
<dbReference type="GO" id="GO:0009236">
    <property type="term" value="P:cobalamin biosynthetic process"/>
    <property type="evidence" value="ECO:0007669"/>
    <property type="project" value="UniProtKB-UniPathway"/>
</dbReference>
<evidence type="ECO:0000313" key="5">
    <source>
        <dbReference type="Proteomes" id="UP000032680"/>
    </source>
</evidence>
<dbReference type="Proteomes" id="UP000032680">
    <property type="component" value="Unassembled WGS sequence"/>
</dbReference>
<dbReference type="NCBIfam" id="NF005968">
    <property type="entry name" value="PRK08057.1-2"/>
    <property type="match status" value="1"/>
</dbReference>
<dbReference type="PROSITE" id="PS51014">
    <property type="entry name" value="COBK_CBIJ"/>
    <property type="match status" value="1"/>
</dbReference>
<keyword evidence="5" id="KW-1185">Reference proteome</keyword>
<dbReference type="InterPro" id="IPR003723">
    <property type="entry name" value="Precorrin-6x_reduct"/>
</dbReference>
<dbReference type="PANTHER" id="PTHR36925">
    <property type="entry name" value="COBALT-PRECORRIN-6A REDUCTASE"/>
    <property type="match status" value="1"/>
</dbReference>
<organism evidence="4 5">
    <name type="scientific">Acidisphaera rubrifaciens HS-AP3</name>
    <dbReference type="NCBI Taxonomy" id="1231350"/>
    <lineage>
        <taxon>Bacteria</taxon>
        <taxon>Pseudomonadati</taxon>
        <taxon>Pseudomonadota</taxon>
        <taxon>Alphaproteobacteria</taxon>
        <taxon>Acetobacterales</taxon>
        <taxon>Acetobacteraceae</taxon>
        <taxon>Acidisphaera</taxon>
    </lineage>
</organism>
<dbReference type="UniPathway" id="UPA00148"/>
<protein>
    <submittedName>
        <fullName evidence="4">Precorrin 6x reductase</fullName>
    </submittedName>
</protein>
<name>A0A0D6P4Z0_9PROT</name>
<proteinExistence type="predicted"/>
<comment type="caution">
    <text evidence="4">The sequence shown here is derived from an EMBL/GenBank/DDBJ whole genome shotgun (WGS) entry which is preliminary data.</text>
</comment>
<dbReference type="AlphaFoldDB" id="A0A0D6P4Z0"/>
<dbReference type="PANTHER" id="PTHR36925:SF1">
    <property type="entry name" value="COBALT-PRECORRIN-6A REDUCTASE"/>
    <property type="match status" value="1"/>
</dbReference>
<reference evidence="4 5" key="1">
    <citation type="submission" date="2012-11" db="EMBL/GenBank/DDBJ databases">
        <title>Whole genome sequence of Acidisphaera rubrifaciens HS-AP3.</title>
        <authorList>
            <person name="Azuma Y."/>
            <person name="Higashiura N."/>
            <person name="Hirakawa H."/>
            <person name="Matsushita K."/>
        </authorList>
    </citation>
    <scope>NUCLEOTIDE SEQUENCE [LARGE SCALE GENOMIC DNA]</scope>
    <source>
        <strain evidence="4 5">HS-AP3</strain>
    </source>
</reference>
<sequence>MPLRVLILGGTTEASLLCRALAGDGRFAPTLSLAGRTNVPALPPIDCRIGGYGGARGLAAYLRERGVHALIDAVHPYAARMSHNAVAAAASAGVPLLALRRPAWTPVEGDKWTIVADLAAASRALGALPRRVFLTVGRQELGPFRDAPWHRYVVRSVDLPASTDLPPDSVAIAARGPFDVAAEGALLAAHAIDVIVTKNAGGEAVRAKLDAARALGIAVIMTERPVKPPAETVATADAARRWLIARHCALRGA</sequence>